<proteinExistence type="predicted"/>
<dbReference type="InterPro" id="IPR010982">
    <property type="entry name" value="Lambda_DNA-bd_dom_sf"/>
</dbReference>
<evidence type="ECO:0000259" key="1">
    <source>
        <dbReference type="PROSITE" id="PS50943"/>
    </source>
</evidence>
<dbReference type="Pfam" id="PF13443">
    <property type="entry name" value="HTH_26"/>
    <property type="match status" value="1"/>
</dbReference>
<dbReference type="SUPFAM" id="SSF47413">
    <property type="entry name" value="lambda repressor-like DNA-binding domains"/>
    <property type="match status" value="1"/>
</dbReference>
<organism evidence="2 3">
    <name type="scientific">Listeria booriae</name>
    <dbReference type="NCBI Taxonomy" id="1552123"/>
    <lineage>
        <taxon>Bacteria</taxon>
        <taxon>Bacillati</taxon>
        <taxon>Bacillota</taxon>
        <taxon>Bacilli</taxon>
        <taxon>Bacillales</taxon>
        <taxon>Listeriaceae</taxon>
        <taxon>Listeria</taxon>
    </lineage>
</organism>
<protein>
    <submittedName>
        <fullName evidence="2">Helix-turn-helix transcriptional regulator</fullName>
    </submittedName>
</protein>
<gene>
    <name evidence="2" type="ORF">HB759_03770</name>
</gene>
<dbReference type="CDD" id="cd00093">
    <property type="entry name" value="HTH_XRE"/>
    <property type="match status" value="1"/>
</dbReference>
<comment type="caution">
    <text evidence="2">The sequence shown here is derived from an EMBL/GenBank/DDBJ whole genome shotgun (WGS) entry which is preliminary data.</text>
</comment>
<dbReference type="SMART" id="SM00530">
    <property type="entry name" value="HTH_XRE"/>
    <property type="match status" value="1"/>
</dbReference>
<dbReference type="RefSeq" id="WP_185372885.1">
    <property type="nucleotide sequence ID" value="NZ_JAAROL010000001.1"/>
</dbReference>
<evidence type="ECO:0000313" key="2">
    <source>
        <dbReference type="EMBL" id="MBC1331061.1"/>
    </source>
</evidence>
<dbReference type="Gene3D" id="1.10.260.40">
    <property type="entry name" value="lambda repressor-like DNA-binding domains"/>
    <property type="match status" value="1"/>
</dbReference>
<evidence type="ECO:0000313" key="3">
    <source>
        <dbReference type="Proteomes" id="UP000532866"/>
    </source>
</evidence>
<feature type="domain" description="HTH cro/C1-type" evidence="1">
    <location>
        <begin position="7"/>
        <end position="59"/>
    </location>
</feature>
<dbReference type="GO" id="GO:0003677">
    <property type="term" value="F:DNA binding"/>
    <property type="evidence" value="ECO:0007669"/>
    <property type="project" value="InterPro"/>
</dbReference>
<name>A0A7X0TKV8_9LIST</name>
<accession>A0A7X0TKV8</accession>
<dbReference type="InterPro" id="IPR001387">
    <property type="entry name" value="Cro/C1-type_HTH"/>
</dbReference>
<dbReference type="PROSITE" id="PS50943">
    <property type="entry name" value="HTH_CROC1"/>
    <property type="match status" value="1"/>
</dbReference>
<dbReference type="Proteomes" id="UP000532866">
    <property type="component" value="Unassembled WGS sequence"/>
</dbReference>
<sequence length="113" mass="13323">MTLLERIKKLCKSRGISVSTLEMNLEFPSNTIYQWKARTPGTDKLEKVADYFNVSVDYLLGRDEASNEEKEFEAFANDPDLLVWYRNLPEHDADELRRLRALWAIVKDEREKQ</sequence>
<reference evidence="2 3" key="1">
    <citation type="submission" date="2020-03" db="EMBL/GenBank/DDBJ databases">
        <title>Soil Listeria distribution.</title>
        <authorList>
            <person name="Liao J."/>
            <person name="Wiedmann M."/>
        </authorList>
    </citation>
    <scope>NUCLEOTIDE SEQUENCE [LARGE SCALE GENOMIC DNA]</scope>
    <source>
        <strain evidence="2 3">FSL L7-1833</strain>
    </source>
</reference>
<dbReference type="EMBL" id="JAAROL010000001">
    <property type="protein sequence ID" value="MBC1331061.1"/>
    <property type="molecule type" value="Genomic_DNA"/>
</dbReference>
<dbReference type="AlphaFoldDB" id="A0A7X0TKV8"/>